<evidence type="ECO:0000313" key="2">
    <source>
        <dbReference type="EMBL" id="PZF72912.1"/>
    </source>
</evidence>
<organism evidence="2 3">
    <name type="scientific">Taibaiella soli</name>
    <dbReference type="NCBI Taxonomy" id="1649169"/>
    <lineage>
        <taxon>Bacteria</taxon>
        <taxon>Pseudomonadati</taxon>
        <taxon>Bacteroidota</taxon>
        <taxon>Chitinophagia</taxon>
        <taxon>Chitinophagales</taxon>
        <taxon>Chitinophagaceae</taxon>
        <taxon>Taibaiella</taxon>
    </lineage>
</organism>
<keyword evidence="3" id="KW-1185">Reference proteome</keyword>
<keyword evidence="1" id="KW-0732">Signal</keyword>
<evidence type="ECO:0000313" key="3">
    <source>
        <dbReference type="Proteomes" id="UP000248745"/>
    </source>
</evidence>
<accession>A0A2W2AH93</accession>
<proteinExistence type="predicted"/>
<protein>
    <submittedName>
        <fullName evidence="2">Carboxypeptidase-like regulatory domain-containing protein</fullName>
    </submittedName>
</protein>
<evidence type="ECO:0000256" key="1">
    <source>
        <dbReference type="SAM" id="SignalP"/>
    </source>
</evidence>
<dbReference type="Pfam" id="PF13715">
    <property type="entry name" value="CarbopepD_reg_2"/>
    <property type="match status" value="1"/>
</dbReference>
<sequence>MNSKLNIFILLFPFLLMTVTGYAQTSDSTLHQTDSLLRAADSLTHILDSVQTKVPSNDSNAIDSSKKTAMPAAANGGYEIKGSIKDKNTGEGIPFATVFFPHSGIGTPADLEGNFIFQFSVPPNDTLRVQALGYDAYYRLIDRSKKQQTFYIELERGSNELNEVVVHAGEDPALLLLKKIIAHKPMNNPDRVSNYKYNVYNKLEVDIQRLSKKQFESLPVPMMKKFSFIYDNLDTTSEAKPFLPFYLTETISDYYFQREPKKTKEFIKANQLKGVDNQSITQFLGSMYQDVNSYDNFIPVFNKEFVSPISNAGAMYYKYKIKDTQTAYGHQIVLVQFSPRRNGENCFYGDFWVVDSVYALQRISMEVPKDANVNWVNRVSLYQEFAPVHDTLWFCVKNKFIADFVGPYGAKLPGLIGRKTTLYQNIVVNDTSVSNVVNDSKLKQDVYVADSARHMNEDFWSNARPDSLSKNEKAIYHMLDTLDNMPLFMTYKNTLKFLTIGKKEFGPIEYGPVWNIYSHNPIEGNRFRIDIGTTPVLFKDVYLKGHLAYGTQDQRFKYGLSGLWLLQREPKPRVYIYASYIHDVDRSTNYYDEVSTDNIFSTIARKHYIPWKLAFVNEARFEFFKSYNSGFSHMVYGIHKDFTPYAPLPSAGIFWDDDGAPTSNVVATEVGVRLRYAYKEKFLTGNYQRVSLGSKYPIVEIRYGLGLKDVWKSNYSYNRASISVSDKVKIPPLGSIYYNFFAGKYWGTLPYPLLEILPGNEYYYYNKYAFSMMNRYEFIADQYVGFNIEHTIGGGIFNYIPYLKKAKLRQFWTAKGVIGSLSDANTALNFNKGYEFRTLAGHPYIELGTGVENIFQILRIDFVWRVTPKALPNEPKEKYFGIFGSIKFNF</sequence>
<reference evidence="2 3" key="1">
    <citation type="submission" date="2018-06" db="EMBL/GenBank/DDBJ databases">
        <title>Mucibacter soli gen. nov., sp. nov., a new member of the family Chitinophagaceae producing mucin.</title>
        <authorList>
            <person name="Kim M.-K."/>
            <person name="Park S."/>
            <person name="Kim T.-S."/>
            <person name="Joung Y."/>
            <person name="Han J.-H."/>
            <person name="Kim S.B."/>
        </authorList>
    </citation>
    <scope>NUCLEOTIDE SEQUENCE [LARGE SCALE GENOMIC DNA]</scope>
    <source>
        <strain evidence="2 3">R1-15</strain>
    </source>
</reference>
<dbReference type="OrthoDB" id="983143at2"/>
<dbReference type="AlphaFoldDB" id="A0A2W2AH93"/>
<dbReference type="SUPFAM" id="SSF49464">
    <property type="entry name" value="Carboxypeptidase regulatory domain-like"/>
    <property type="match status" value="1"/>
</dbReference>
<dbReference type="InterPro" id="IPR008969">
    <property type="entry name" value="CarboxyPept-like_regulatory"/>
</dbReference>
<comment type="caution">
    <text evidence="2">The sequence shown here is derived from an EMBL/GenBank/DDBJ whole genome shotgun (WGS) entry which is preliminary data.</text>
</comment>
<feature type="signal peptide" evidence="1">
    <location>
        <begin position="1"/>
        <end position="25"/>
    </location>
</feature>
<dbReference type="Proteomes" id="UP000248745">
    <property type="component" value="Unassembled WGS sequence"/>
</dbReference>
<keyword evidence="2" id="KW-0121">Carboxypeptidase</keyword>
<gene>
    <name evidence="2" type="ORF">DN068_10905</name>
</gene>
<keyword evidence="2" id="KW-0378">Hydrolase</keyword>
<name>A0A2W2AH93_9BACT</name>
<dbReference type="Pfam" id="PF18939">
    <property type="entry name" value="DUF5686"/>
    <property type="match status" value="1"/>
</dbReference>
<keyword evidence="2" id="KW-0645">Protease</keyword>
<feature type="chain" id="PRO_5016075964" evidence="1">
    <location>
        <begin position="26"/>
        <end position="890"/>
    </location>
</feature>
<dbReference type="RefSeq" id="WP_110998945.1">
    <property type="nucleotide sequence ID" value="NZ_QKTW01000016.1"/>
</dbReference>
<dbReference type="EMBL" id="QKTW01000016">
    <property type="protein sequence ID" value="PZF72912.1"/>
    <property type="molecule type" value="Genomic_DNA"/>
</dbReference>
<dbReference type="InterPro" id="IPR043741">
    <property type="entry name" value="DUF5686"/>
</dbReference>
<dbReference type="GO" id="GO:0004180">
    <property type="term" value="F:carboxypeptidase activity"/>
    <property type="evidence" value="ECO:0007669"/>
    <property type="project" value="UniProtKB-KW"/>
</dbReference>